<evidence type="ECO:0000259" key="6">
    <source>
        <dbReference type="PROSITE" id="PS51755"/>
    </source>
</evidence>
<dbReference type="EMBL" id="JBHSBI010000047">
    <property type="protein sequence ID" value="MFC4015633.1"/>
    <property type="molecule type" value="Genomic_DNA"/>
</dbReference>
<dbReference type="Pfam" id="PF03704">
    <property type="entry name" value="BTAD"/>
    <property type="match status" value="1"/>
</dbReference>
<evidence type="ECO:0000256" key="5">
    <source>
        <dbReference type="PROSITE-ProRule" id="PRU01091"/>
    </source>
</evidence>
<proteinExistence type="inferred from homology"/>
<dbReference type="InterPro" id="IPR027417">
    <property type="entry name" value="P-loop_NTPase"/>
</dbReference>
<evidence type="ECO:0000256" key="4">
    <source>
        <dbReference type="ARBA" id="ARBA00023163"/>
    </source>
</evidence>
<dbReference type="SUPFAM" id="SSF48452">
    <property type="entry name" value="TPR-like"/>
    <property type="match status" value="2"/>
</dbReference>
<dbReference type="Gene3D" id="1.25.40.10">
    <property type="entry name" value="Tetratricopeptide repeat domain"/>
    <property type="match status" value="2"/>
</dbReference>
<evidence type="ECO:0000256" key="1">
    <source>
        <dbReference type="ARBA" id="ARBA00005820"/>
    </source>
</evidence>
<keyword evidence="8" id="KW-1185">Reference proteome</keyword>
<dbReference type="SUPFAM" id="SSF46894">
    <property type="entry name" value="C-terminal effector domain of the bipartite response regulators"/>
    <property type="match status" value="1"/>
</dbReference>
<reference evidence="8" key="1">
    <citation type="journal article" date="2019" name="Int. J. Syst. Evol. Microbiol.">
        <title>The Global Catalogue of Microorganisms (GCM) 10K type strain sequencing project: providing services to taxonomists for standard genome sequencing and annotation.</title>
        <authorList>
            <consortium name="The Broad Institute Genomics Platform"/>
            <consortium name="The Broad Institute Genome Sequencing Center for Infectious Disease"/>
            <person name="Wu L."/>
            <person name="Ma J."/>
        </authorList>
    </citation>
    <scope>NUCLEOTIDE SEQUENCE [LARGE SCALE GENOMIC DNA]</scope>
    <source>
        <strain evidence="8">TBRC 1276</strain>
    </source>
</reference>
<accession>A0ABV8GNV0</accession>
<dbReference type="PANTHER" id="PTHR35807:SF1">
    <property type="entry name" value="TRANSCRIPTIONAL REGULATOR REDD"/>
    <property type="match status" value="1"/>
</dbReference>
<dbReference type="SUPFAM" id="SSF52540">
    <property type="entry name" value="P-loop containing nucleoside triphosphate hydrolases"/>
    <property type="match status" value="1"/>
</dbReference>
<dbReference type="SMART" id="SM01043">
    <property type="entry name" value="BTAD"/>
    <property type="match status" value="1"/>
</dbReference>
<evidence type="ECO:0000313" key="7">
    <source>
        <dbReference type="EMBL" id="MFC4015633.1"/>
    </source>
</evidence>
<dbReference type="SMART" id="SM00028">
    <property type="entry name" value="TPR"/>
    <property type="match status" value="4"/>
</dbReference>
<dbReference type="InterPro" id="IPR019734">
    <property type="entry name" value="TPR_rpt"/>
</dbReference>
<dbReference type="Gene3D" id="3.40.50.300">
    <property type="entry name" value="P-loop containing nucleotide triphosphate hydrolases"/>
    <property type="match status" value="1"/>
</dbReference>
<dbReference type="PRINTS" id="PR00364">
    <property type="entry name" value="DISEASERSIST"/>
</dbReference>
<evidence type="ECO:0000256" key="3">
    <source>
        <dbReference type="ARBA" id="ARBA00023125"/>
    </source>
</evidence>
<feature type="domain" description="OmpR/PhoB-type" evidence="6">
    <location>
        <begin position="1"/>
        <end position="96"/>
    </location>
</feature>
<gene>
    <name evidence="7" type="ORF">ACFOY2_51070</name>
</gene>
<dbReference type="Proteomes" id="UP001595851">
    <property type="component" value="Unassembled WGS sequence"/>
</dbReference>
<dbReference type="InterPro" id="IPR005158">
    <property type="entry name" value="BTAD"/>
</dbReference>
<keyword evidence="3 5" id="KW-0238">DNA-binding</keyword>
<comment type="caution">
    <text evidence="7">The sequence shown here is derived from an EMBL/GenBank/DDBJ whole genome shotgun (WGS) entry which is preliminary data.</text>
</comment>
<keyword evidence="2" id="KW-0805">Transcription regulation</keyword>
<dbReference type="CDD" id="cd15831">
    <property type="entry name" value="BTAD"/>
    <property type="match status" value="1"/>
</dbReference>
<dbReference type="Pfam" id="PF00486">
    <property type="entry name" value="Trans_reg_C"/>
    <property type="match status" value="1"/>
</dbReference>
<evidence type="ECO:0000256" key="2">
    <source>
        <dbReference type="ARBA" id="ARBA00023015"/>
    </source>
</evidence>
<dbReference type="SMART" id="SM00862">
    <property type="entry name" value="Trans_reg_C"/>
    <property type="match status" value="1"/>
</dbReference>
<dbReference type="RefSeq" id="WP_379535445.1">
    <property type="nucleotide sequence ID" value="NZ_JBHSBI010000047.1"/>
</dbReference>
<organism evidence="7 8">
    <name type="scientific">Nonomuraea purpurea</name>
    <dbReference type="NCBI Taxonomy" id="1849276"/>
    <lineage>
        <taxon>Bacteria</taxon>
        <taxon>Bacillati</taxon>
        <taxon>Actinomycetota</taxon>
        <taxon>Actinomycetes</taxon>
        <taxon>Streptosporangiales</taxon>
        <taxon>Streptosporangiaceae</taxon>
        <taxon>Nonomuraea</taxon>
    </lineage>
</organism>
<dbReference type="PROSITE" id="PS51755">
    <property type="entry name" value="OMPR_PHOB"/>
    <property type="match status" value="1"/>
</dbReference>
<name>A0ABV8GNV0_9ACTN</name>
<dbReference type="InterPro" id="IPR036388">
    <property type="entry name" value="WH-like_DNA-bd_sf"/>
</dbReference>
<sequence>MEFQVLGPVGATVGARHVDIGPARQRCVLAALLIDVGQVVSTDQLIYRVWAEAPPGGARNTLNTYLARIRTILQSLGTDADGVALVRHTGGYALAADPERVDLYRFRRLVRQARDVTGDRAGLLLREALDLWQADALTGLSGDWAEATRAQLDDERVTASLLYQDIQLKRGRHEELLPELRDLIASHPFDERLVARLMMVLYRSGRQAEALQLYEQVRSQLAEQLGVDPGPELQARHLEVLSSAPVSSRPTTVSRLPVPRQLPLAPVSFEGRARELAALDRMDEQTTDRLVTLVGTGGVGKTYLALHWAHTNLDRFPDGQLFANLRGFDTAGEYTEPLAVLRGFIEALGVEPGAIPADPDAQSALYRSLVADRRLLIVLDDARDAAHVIPLLPGSPTCTVLITSRNQLADLAVTHGARTLALDVLDHGAARRMLTLRIGKDRAAAEADAVTALLEYCAGLPLALGILASRAMTHPGFPLAFLAEELKEESSRLDALHVGGPGTDIRAIFASSYHSLDPSAARALGLLGLAPGPTIGLLAVTALLDLPIARARSLLRTLEGAHLLYQYVPQRYRMHDLVRLCAMETAERDISAEERAVAMRRLGSFYLRGAFAADRLLYPNRAGIGLGPPVDGHAPEPPRDTAAALAWFEAEYTCLMATQRLTAAWGWDTVTWQLAWALDTYCWRRVRIVDRLGMWAAALEAAERLEDPAARAVAHWRLGFSRAMVGERDGVLDPMYQALSLFKESGDAVSEAHVHQSLGWVLTQWGERQQALHHSSRALAGFQTLDNPAWEANALNAAAWCLAQLDQHKQAYVYCEQALALFREHDDLDGEAATLDSMGYISHRMGRHNEAIGHYRCAVELRDATGNAGQKADTLNRLGDAHEATGEHTEACRAWAHALNLYRRQHRVKDAEQAQAKLDAAGYSAAGPQM</sequence>
<protein>
    <submittedName>
        <fullName evidence="7">BTAD domain-containing putative transcriptional regulator</fullName>
    </submittedName>
</protein>
<feature type="DNA-binding region" description="OmpR/PhoB-type" evidence="5">
    <location>
        <begin position="1"/>
        <end position="96"/>
    </location>
</feature>
<dbReference type="PANTHER" id="PTHR35807">
    <property type="entry name" value="TRANSCRIPTIONAL REGULATOR REDD-RELATED"/>
    <property type="match status" value="1"/>
</dbReference>
<dbReference type="InterPro" id="IPR011990">
    <property type="entry name" value="TPR-like_helical_dom_sf"/>
</dbReference>
<evidence type="ECO:0000313" key="8">
    <source>
        <dbReference type="Proteomes" id="UP001595851"/>
    </source>
</evidence>
<dbReference type="Pfam" id="PF13424">
    <property type="entry name" value="TPR_12"/>
    <property type="match status" value="1"/>
</dbReference>
<dbReference type="InterPro" id="IPR051677">
    <property type="entry name" value="AfsR-DnrI-RedD_regulator"/>
</dbReference>
<dbReference type="InterPro" id="IPR016032">
    <property type="entry name" value="Sig_transdc_resp-reg_C-effctor"/>
</dbReference>
<comment type="similarity">
    <text evidence="1">Belongs to the AfsR/DnrI/RedD regulatory family.</text>
</comment>
<dbReference type="InterPro" id="IPR001867">
    <property type="entry name" value="OmpR/PhoB-type_DNA-bd"/>
</dbReference>
<keyword evidence="4" id="KW-0804">Transcription</keyword>
<dbReference type="Gene3D" id="1.10.10.10">
    <property type="entry name" value="Winged helix-like DNA-binding domain superfamily/Winged helix DNA-binding domain"/>
    <property type="match status" value="1"/>
</dbReference>